<dbReference type="Pfam" id="PF00196">
    <property type="entry name" value="GerE"/>
    <property type="match status" value="1"/>
</dbReference>
<dbReference type="PRINTS" id="PR00038">
    <property type="entry name" value="HTHLUXR"/>
</dbReference>
<dbReference type="InterPro" id="IPR000792">
    <property type="entry name" value="Tscrpt_reg_LuxR_C"/>
</dbReference>
<dbReference type="InterPro" id="IPR016032">
    <property type="entry name" value="Sig_transdc_resp-reg_C-effctor"/>
</dbReference>
<evidence type="ECO:0000313" key="5">
    <source>
        <dbReference type="EMBL" id="CAH2405899.1"/>
    </source>
</evidence>
<keyword evidence="6" id="KW-1185">Reference proteome</keyword>
<dbReference type="InterPro" id="IPR036693">
    <property type="entry name" value="TF_LuxR_autoind-bd_dom_sf"/>
</dbReference>
<dbReference type="Pfam" id="PF03472">
    <property type="entry name" value="Autoind_bind"/>
    <property type="match status" value="1"/>
</dbReference>
<dbReference type="Proteomes" id="UP001152604">
    <property type="component" value="Unassembled WGS sequence"/>
</dbReference>
<dbReference type="PANTHER" id="PTHR44688:SF16">
    <property type="entry name" value="DNA-BINDING TRANSCRIPTIONAL ACTIVATOR DEVR_DOSR"/>
    <property type="match status" value="1"/>
</dbReference>
<dbReference type="PANTHER" id="PTHR44688">
    <property type="entry name" value="DNA-BINDING TRANSCRIPTIONAL ACTIVATOR DEVR_DOSR"/>
    <property type="match status" value="1"/>
</dbReference>
<name>A0ABN8K8F4_9HYPH</name>
<evidence type="ECO:0000259" key="4">
    <source>
        <dbReference type="PROSITE" id="PS50043"/>
    </source>
</evidence>
<dbReference type="SMART" id="SM00421">
    <property type="entry name" value="HTH_LUXR"/>
    <property type="match status" value="1"/>
</dbReference>
<proteinExistence type="predicted"/>
<reference evidence="5" key="1">
    <citation type="submission" date="2022-03" db="EMBL/GenBank/DDBJ databases">
        <authorList>
            <person name="Brunel B."/>
        </authorList>
    </citation>
    <scope>NUCLEOTIDE SEQUENCE</scope>
    <source>
        <strain evidence="5">STM4922sample</strain>
    </source>
</reference>
<dbReference type="EMBL" id="CAKXZS010000036">
    <property type="protein sequence ID" value="CAH2405899.1"/>
    <property type="molecule type" value="Genomic_DNA"/>
</dbReference>
<evidence type="ECO:0000313" key="6">
    <source>
        <dbReference type="Proteomes" id="UP001152604"/>
    </source>
</evidence>
<dbReference type="SUPFAM" id="SSF75516">
    <property type="entry name" value="Pheromone-binding domain of LuxR-like quorum-sensing transcription factors"/>
    <property type="match status" value="1"/>
</dbReference>
<feature type="domain" description="HTH luxR-type" evidence="4">
    <location>
        <begin position="175"/>
        <end position="240"/>
    </location>
</feature>
<dbReference type="PROSITE" id="PS50043">
    <property type="entry name" value="HTH_LUXR_2"/>
    <property type="match status" value="1"/>
</dbReference>
<dbReference type="CDD" id="cd06170">
    <property type="entry name" value="LuxR_C_like"/>
    <property type="match status" value="1"/>
</dbReference>
<sequence>MTKGMPLVFETFLERLSESVDETDFREALASAASGLDLLTFAYLSLPLQPSGEPRLISNYPPPWTAHYLRNEYQRVDPVIMRARLADCPFRWGSDLRGVEISQVQQRLFVEAAEFGICCGWTIPIVDRRGRAAAMTFAAREPSGLLRVAERHEQALQFMATCFHVHVRRKLSGSRMVDGILLTPREYECLQWAARGKSASDTACILGIRSRTVAFHLDNARNKLGVRTKDQAIALLASSRSSIL</sequence>
<comment type="caution">
    <text evidence="5">The sequence shown here is derived from an EMBL/GenBank/DDBJ whole genome shotgun (WGS) entry which is preliminary data.</text>
</comment>
<dbReference type="Gene3D" id="1.10.10.10">
    <property type="entry name" value="Winged helix-like DNA-binding domain superfamily/Winged helix DNA-binding domain"/>
    <property type="match status" value="1"/>
</dbReference>
<gene>
    <name evidence="5" type="ORF">MES4922_410020</name>
</gene>
<dbReference type="Gene3D" id="3.30.450.80">
    <property type="entry name" value="Transcription factor LuxR-like, autoinducer-binding domain"/>
    <property type="match status" value="1"/>
</dbReference>
<protein>
    <submittedName>
        <fullName evidence="5">Regulatory protein, luxR family</fullName>
    </submittedName>
</protein>
<keyword evidence="2" id="KW-0238">DNA-binding</keyword>
<keyword evidence="1" id="KW-0805">Transcription regulation</keyword>
<dbReference type="SUPFAM" id="SSF46894">
    <property type="entry name" value="C-terminal effector domain of the bipartite response regulators"/>
    <property type="match status" value="1"/>
</dbReference>
<keyword evidence="3" id="KW-0804">Transcription</keyword>
<evidence type="ECO:0000256" key="2">
    <source>
        <dbReference type="ARBA" id="ARBA00023125"/>
    </source>
</evidence>
<organism evidence="5 6">
    <name type="scientific">Mesorhizobium ventifaucium</name>
    <dbReference type="NCBI Taxonomy" id="666020"/>
    <lineage>
        <taxon>Bacteria</taxon>
        <taxon>Pseudomonadati</taxon>
        <taxon>Pseudomonadota</taxon>
        <taxon>Alphaproteobacteria</taxon>
        <taxon>Hyphomicrobiales</taxon>
        <taxon>Phyllobacteriaceae</taxon>
        <taxon>Mesorhizobium</taxon>
    </lineage>
</organism>
<dbReference type="InterPro" id="IPR005143">
    <property type="entry name" value="TF_LuxR_autoind-bd_dom"/>
</dbReference>
<evidence type="ECO:0000256" key="3">
    <source>
        <dbReference type="ARBA" id="ARBA00023163"/>
    </source>
</evidence>
<dbReference type="InterPro" id="IPR036388">
    <property type="entry name" value="WH-like_DNA-bd_sf"/>
</dbReference>
<evidence type="ECO:0000256" key="1">
    <source>
        <dbReference type="ARBA" id="ARBA00023015"/>
    </source>
</evidence>
<accession>A0ABN8K8F4</accession>